<feature type="compositionally biased region" description="Polar residues" evidence="1">
    <location>
        <begin position="11"/>
        <end position="29"/>
    </location>
</feature>
<keyword evidence="3" id="KW-1185">Reference proteome</keyword>
<protein>
    <submittedName>
        <fullName evidence="2">Uncharacterized protein</fullName>
    </submittedName>
</protein>
<evidence type="ECO:0000313" key="2">
    <source>
        <dbReference type="EMBL" id="CAK4033283.1"/>
    </source>
</evidence>
<evidence type="ECO:0000256" key="1">
    <source>
        <dbReference type="SAM" id="MobiDB-lite"/>
    </source>
</evidence>
<feature type="compositionally biased region" description="Polar residues" evidence="1">
    <location>
        <begin position="276"/>
        <end position="292"/>
    </location>
</feature>
<dbReference type="AlphaFoldDB" id="A0AAI8Z6C1"/>
<feature type="region of interest" description="Disordered" evidence="1">
    <location>
        <begin position="1"/>
        <end position="238"/>
    </location>
</feature>
<feature type="compositionally biased region" description="Acidic residues" evidence="1">
    <location>
        <begin position="173"/>
        <end position="182"/>
    </location>
</feature>
<organism evidence="2 3">
    <name type="scientific">Lecanosticta acicola</name>
    <dbReference type="NCBI Taxonomy" id="111012"/>
    <lineage>
        <taxon>Eukaryota</taxon>
        <taxon>Fungi</taxon>
        <taxon>Dikarya</taxon>
        <taxon>Ascomycota</taxon>
        <taxon>Pezizomycotina</taxon>
        <taxon>Dothideomycetes</taxon>
        <taxon>Dothideomycetidae</taxon>
        <taxon>Mycosphaerellales</taxon>
        <taxon>Mycosphaerellaceae</taxon>
        <taxon>Lecanosticta</taxon>
    </lineage>
</organism>
<dbReference type="Proteomes" id="UP001296104">
    <property type="component" value="Unassembled WGS sequence"/>
</dbReference>
<proteinExistence type="predicted"/>
<comment type="caution">
    <text evidence="2">The sequence shown here is derived from an EMBL/GenBank/DDBJ whole genome shotgun (WGS) entry which is preliminary data.</text>
</comment>
<feature type="compositionally biased region" description="Basic and acidic residues" evidence="1">
    <location>
        <begin position="90"/>
        <end position="106"/>
    </location>
</feature>
<sequence length="447" mass="48074">MAWPGDLAGTLGSNTATSDEVLGHSSNSLQHHRVEQSSALRLSSAPSSLPHGHPSKDASMVQTRSRSRYASAFTSPPAPRTPLNGVSDRSSGEQEPAGRCKIEGVRRRGHLTPAADYQPLRKTSDDQRRHARKAGVNANGHTVRSRRHVVESREDIDDRSSDLMTNECKLEQSEPDSIEPTDEGSAAGALRESTKSSATLEQNPGVARSEGMVSLSRKSASSGQECRRNRRAHGEAEPPTSLLDCVVDLPWYIKAAVAVVLVGLTVVGILELTGQPDVSSGTTSNRTKSTPAPASREVLKLQHATNETCQAVSPLLSPSPWDDMSRSPAELLQPVLDLLIPHTALEQMTFADLCHSPTVRTSLRAPSATTALHIVPALDRAAMLLRSNAARLQLAATDMEPASQSEPANRRVWEPPSIAIKKRAEAFGRLADALESLRRVVVDTSLL</sequence>
<evidence type="ECO:0000313" key="3">
    <source>
        <dbReference type="Proteomes" id="UP001296104"/>
    </source>
</evidence>
<feature type="region of interest" description="Disordered" evidence="1">
    <location>
        <begin position="274"/>
        <end position="294"/>
    </location>
</feature>
<name>A0AAI8Z6C1_9PEZI</name>
<gene>
    <name evidence="2" type="ORF">LECACI_7A008441</name>
</gene>
<dbReference type="EMBL" id="CAVMBE010000082">
    <property type="protein sequence ID" value="CAK4033283.1"/>
    <property type="molecule type" value="Genomic_DNA"/>
</dbReference>
<accession>A0AAI8Z6C1</accession>
<feature type="compositionally biased region" description="Basic and acidic residues" evidence="1">
    <location>
        <begin position="148"/>
        <end position="161"/>
    </location>
</feature>
<feature type="compositionally biased region" description="Low complexity" evidence="1">
    <location>
        <begin position="37"/>
        <end position="50"/>
    </location>
</feature>
<reference evidence="2" key="1">
    <citation type="submission" date="2023-11" db="EMBL/GenBank/DDBJ databases">
        <authorList>
            <person name="Alioto T."/>
            <person name="Alioto T."/>
            <person name="Gomez Garrido J."/>
        </authorList>
    </citation>
    <scope>NUCLEOTIDE SEQUENCE</scope>
</reference>